<protein>
    <submittedName>
        <fullName evidence="1">Uncharacterized protein</fullName>
    </submittedName>
</protein>
<keyword evidence="2" id="KW-1185">Reference proteome</keyword>
<evidence type="ECO:0000313" key="2">
    <source>
        <dbReference type="Proteomes" id="UP000004394"/>
    </source>
</evidence>
<sequence>MQTKVTIKCETGTKIPDYRHQADHKTKRVVRVIAMRTTLCV</sequence>
<dbReference type="HOGENOM" id="CLU_3274546_0_0_10"/>
<dbReference type="AlphaFoldDB" id="E0NR37"/>
<accession>E0NR37</accession>
<dbReference type="BioCyc" id="PMAR862515-HMP:GMOO-651-MONOMER"/>
<dbReference type="Proteomes" id="UP000004394">
    <property type="component" value="Unassembled WGS sequence"/>
</dbReference>
<proteinExistence type="predicted"/>
<organism evidence="1 2">
    <name type="scientific">Hoylesella marshii DSM 16973 = JCM 13450</name>
    <dbReference type="NCBI Taxonomy" id="862515"/>
    <lineage>
        <taxon>Bacteria</taxon>
        <taxon>Pseudomonadati</taxon>
        <taxon>Bacteroidota</taxon>
        <taxon>Bacteroidia</taxon>
        <taxon>Bacteroidales</taxon>
        <taxon>Prevotellaceae</taxon>
        <taxon>Hoylesella</taxon>
    </lineage>
</organism>
<comment type="caution">
    <text evidence="1">The sequence shown here is derived from an EMBL/GenBank/DDBJ whole genome shotgun (WGS) entry which is preliminary data.</text>
</comment>
<reference evidence="1" key="1">
    <citation type="submission" date="2010-07" db="EMBL/GenBank/DDBJ databases">
        <authorList>
            <person name="Muzny D."/>
            <person name="Qin X."/>
            <person name="Deng J."/>
            <person name="Jiang H."/>
            <person name="Liu Y."/>
            <person name="Qu J."/>
            <person name="Song X.-Z."/>
            <person name="Zhang L."/>
            <person name="Thornton R."/>
            <person name="Coyle M."/>
            <person name="Francisco L."/>
            <person name="Jackson L."/>
            <person name="Javaid M."/>
            <person name="Korchina V."/>
            <person name="Kovar C."/>
            <person name="Mata R."/>
            <person name="Mathew T."/>
            <person name="Ngo R."/>
            <person name="Nguyen L."/>
            <person name="Nguyen N."/>
            <person name="Okwuonu G."/>
            <person name="Ongeri F."/>
            <person name="Pham C."/>
            <person name="Simmons D."/>
            <person name="Wilczek-Boney K."/>
            <person name="Hale W."/>
            <person name="Jakkamsetti A."/>
            <person name="Pham P."/>
            <person name="Ruth R."/>
            <person name="San Lucas F."/>
            <person name="Warren J."/>
            <person name="Zhang J."/>
            <person name="Zhao Z."/>
            <person name="Zhou C."/>
            <person name="Zhu D."/>
            <person name="Lee S."/>
            <person name="Bess C."/>
            <person name="Blankenburg K."/>
            <person name="Forbes L."/>
            <person name="Fu Q."/>
            <person name="Gubbala S."/>
            <person name="Hirani K."/>
            <person name="Jayaseelan J.C."/>
            <person name="Lara F."/>
            <person name="Munidasa M."/>
            <person name="Palculict T."/>
            <person name="Patil S."/>
            <person name="Pu L.-L."/>
            <person name="Saada N."/>
            <person name="Tang L."/>
            <person name="Weissenberger G."/>
            <person name="Zhu Y."/>
            <person name="Hemphill L."/>
            <person name="Shang Y."/>
            <person name="Youmans B."/>
            <person name="Ayvaz T."/>
            <person name="Ross M."/>
            <person name="Santibanez J."/>
            <person name="Aqrawi P."/>
            <person name="Gross S."/>
            <person name="Joshi V."/>
            <person name="Fowler G."/>
            <person name="Nazareth L."/>
            <person name="Reid J."/>
            <person name="Worley K."/>
            <person name="Petrosino J."/>
            <person name="Highlander S."/>
            <person name="Gibbs R."/>
        </authorList>
    </citation>
    <scope>NUCLEOTIDE SEQUENCE [LARGE SCALE GENOMIC DNA]</scope>
    <source>
        <strain evidence="1">DSM 16973</strain>
    </source>
</reference>
<name>E0NR37_9BACT</name>
<evidence type="ECO:0000313" key="1">
    <source>
        <dbReference type="EMBL" id="EFM02557.1"/>
    </source>
</evidence>
<gene>
    <name evidence="1" type="ORF">HMPREF0658_0638</name>
</gene>
<dbReference type="EMBL" id="AEEI01000021">
    <property type="protein sequence ID" value="EFM02557.1"/>
    <property type="molecule type" value="Genomic_DNA"/>
</dbReference>